<dbReference type="Proteomes" id="UP000008850">
    <property type="component" value="Chromosome"/>
</dbReference>
<reference evidence="1 2" key="1">
    <citation type="journal article" date="2012" name="J. Bacteriol.">
        <title>Complete genome sequence of Pelagibacterium halotolerans B2T.</title>
        <authorList>
            <person name="Huo Y.Y."/>
            <person name="Cheng H."/>
            <person name="Han X.F."/>
            <person name="Jiang X.W."/>
            <person name="Sun C."/>
            <person name="Zhang X.Q."/>
            <person name="Zhu X.F."/>
            <person name="Liu Y.F."/>
            <person name="Li P.F."/>
            <person name="Ni P.X."/>
            <person name="Wu M."/>
        </authorList>
    </citation>
    <scope>NUCLEOTIDE SEQUENCE [LARGE SCALE GENOMIC DNA]</scope>
    <source>
        <strain evidence="2">DSM 22347 / JCM 15775 / CGMCC 1.7692 / B2</strain>
    </source>
</reference>
<keyword evidence="2" id="KW-1185">Reference proteome</keyword>
<dbReference type="AlphaFoldDB" id="G4R8M8"/>
<dbReference type="HOGENOM" id="CLU_3120901_0_0_5"/>
<proteinExistence type="predicted"/>
<gene>
    <name evidence="1" type="ordered locus">KKY_269</name>
</gene>
<sequence length="50" mass="5850">MLSFQLFKLRKAQLQTFQVNTIKFVLCLSALKLLTKGPNFFGIPFKQRFV</sequence>
<organism evidence="1 2">
    <name type="scientific">Pelagibacterium halotolerans (strain DSM 22347 / JCM 15775 / CGMCC 1.7692 / B2)</name>
    <dbReference type="NCBI Taxonomy" id="1082931"/>
    <lineage>
        <taxon>Bacteria</taxon>
        <taxon>Pseudomonadati</taxon>
        <taxon>Pseudomonadota</taxon>
        <taxon>Alphaproteobacteria</taxon>
        <taxon>Hyphomicrobiales</taxon>
        <taxon>Devosiaceae</taxon>
        <taxon>Pelagibacterium</taxon>
    </lineage>
</organism>
<name>G4R8M8_PELHB</name>
<dbReference type="KEGG" id="phl:KKY_269"/>
<accession>G4R8M8</accession>
<dbReference type="EMBL" id="CP003075">
    <property type="protein sequence ID" value="AEQ50314.1"/>
    <property type="molecule type" value="Genomic_DNA"/>
</dbReference>
<evidence type="ECO:0000313" key="2">
    <source>
        <dbReference type="Proteomes" id="UP000008850"/>
    </source>
</evidence>
<protein>
    <submittedName>
        <fullName evidence="1">Uncharacterized protein</fullName>
    </submittedName>
</protein>
<evidence type="ECO:0000313" key="1">
    <source>
        <dbReference type="EMBL" id="AEQ50314.1"/>
    </source>
</evidence>